<dbReference type="KEGG" id="blau:DQQ01_12575"/>
<evidence type="ECO:0008006" key="3">
    <source>
        <dbReference type="Google" id="ProtNLM"/>
    </source>
</evidence>
<dbReference type="EMBL" id="CP030280">
    <property type="protein sequence ID" value="AWY98839.1"/>
    <property type="molecule type" value="Genomic_DNA"/>
</dbReference>
<gene>
    <name evidence="1" type="ORF">DQQ01_12575</name>
</gene>
<dbReference type="AlphaFoldDB" id="A0A2Z4UD79"/>
<organism evidence="1 2">
    <name type="scientific">Blautia argi</name>
    <dbReference type="NCBI Taxonomy" id="1912897"/>
    <lineage>
        <taxon>Bacteria</taxon>
        <taxon>Bacillati</taxon>
        <taxon>Bacillota</taxon>
        <taxon>Clostridia</taxon>
        <taxon>Lachnospirales</taxon>
        <taxon>Lachnospiraceae</taxon>
        <taxon>Blautia</taxon>
    </lineage>
</organism>
<dbReference type="OrthoDB" id="2054634at2"/>
<accession>A0A2Z4UD79</accession>
<protein>
    <recommendedName>
        <fullName evidence="3">Head-tail adaptor protein</fullName>
    </recommendedName>
</protein>
<proteinExistence type="predicted"/>
<sequence>MRAIPKSFLIHEAILLQEVPGEWGAESLEIIAELKRIRIEPSSKLVRDKNNVEWQLLAVMFFDCRNSSPRDFEFKEDQIVDFHGLKHRIVSIEPLYDNKKLHHCEIGMVRYAGKSDNQNRQGGRGGEHQNGWR</sequence>
<dbReference type="Proteomes" id="UP000250003">
    <property type="component" value="Chromosome"/>
</dbReference>
<evidence type="ECO:0000313" key="2">
    <source>
        <dbReference type="Proteomes" id="UP000250003"/>
    </source>
</evidence>
<reference evidence="2" key="1">
    <citation type="submission" date="2018-06" db="EMBL/GenBank/DDBJ databases">
        <title>Description of Blautia argi sp. nov., a new anaerobic isolated from dog feces.</title>
        <authorList>
            <person name="Chang Y.-H."/>
            <person name="Paek J."/>
            <person name="Shin Y."/>
        </authorList>
    </citation>
    <scope>NUCLEOTIDE SEQUENCE [LARGE SCALE GENOMIC DNA]</scope>
    <source>
        <strain evidence="2">KCTC 15426</strain>
    </source>
</reference>
<dbReference type="InterPro" id="IPR019612">
    <property type="entry name" value="Minor_capsid_put"/>
</dbReference>
<evidence type="ECO:0000313" key="1">
    <source>
        <dbReference type="EMBL" id="AWY98839.1"/>
    </source>
</evidence>
<dbReference type="RefSeq" id="WP_111920325.1">
    <property type="nucleotide sequence ID" value="NZ_CP030280.1"/>
</dbReference>
<dbReference type="Pfam" id="PF10665">
    <property type="entry name" value="Minor_capsid_1"/>
    <property type="match status" value="1"/>
</dbReference>
<name>A0A2Z4UD79_9FIRM</name>
<keyword evidence="2" id="KW-1185">Reference proteome</keyword>